<dbReference type="Proteomes" id="UP001159363">
    <property type="component" value="Chromosome 9"/>
</dbReference>
<sequence length="115" mass="13359">MLVTRHHVEVLQVMSSYTWGVLLPGLQENSQSYIECAKEVLFLKSIYKELTGEFIPVNLNIDNQSTIQMIKNYSMSKRSKHIDIKFKFLCEKVNQENSSLKYCCTDSQLAYTLKL</sequence>
<gene>
    <name evidence="1" type="ORF">PR048_025292</name>
</gene>
<name>A0ABQ9GQZ0_9NEOP</name>
<accession>A0ABQ9GQZ0</accession>
<evidence type="ECO:0008006" key="3">
    <source>
        <dbReference type="Google" id="ProtNLM"/>
    </source>
</evidence>
<proteinExistence type="predicted"/>
<reference evidence="1 2" key="1">
    <citation type="submission" date="2023-02" db="EMBL/GenBank/DDBJ databases">
        <title>LHISI_Scaffold_Assembly.</title>
        <authorList>
            <person name="Stuart O.P."/>
            <person name="Cleave R."/>
            <person name="Magrath M.J.L."/>
            <person name="Mikheyev A.S."/>
        </authorList>
    </citation>
    <scope>NUCLEOTIDE SEQUENCE [LARGE SCALE GENOMIC DNA]</scope>
    <source>
        <strain evidence="1">Daus_M_001</strain>
        <tissue evidence="1">Leg muscle</tissue>
    </source>
</reference>
<organism evidence="1 2">
    <name type="scientific">Dryococelus australis</name>
    <dbReference type="NCBI Taxonomy" id="614101"/>
    <lineage>
        <taxon>Eukaryota</taxon>
        <taxon>Metazoa</taxon>
        <taxon>Ecdysozoa</taxon>
        <taxon>Arthropoda</taxon>
        <taxon>Hexapoda</taxon>
        <taxon>Insecta</taxon>
        <taxon>Pterygota</taxon>
        <taxon>Neoptera</taxon>
        <taxon>Polyneoptera</taxon>
        <taxon>Phasmatodea</taxon>
        <taxon>Verophasmatodea</taxon>
        <taxon>Anareolatae</taxon>
        <taxon>Phasmatidae</taxon>
        <taxon>Eurycanthinae</taxon>
        <taxon>Dryococelus</taxon>
    </lineage>
</organism>
<dbReference type="EMBL" id="JARBHB010000010">
    <property type="protein sequence ID" value="KAJ8874443.1"/>
    <property type="molecule type" value="Genomic_DNA"/>
</dbReference>
<dbReference type="CDD" id="cd09272">
    <property type="entry name" value="RNase_HI_RT_Ty1"/>
    <property type="match status" value="1"/>
</dbReference>
<evidence type="ECO:0000313" key="2">
    <source>
        <dbReference type="Proteomes" id="UP001159363"/>
    </source>
</evidence>
<keyword evidence="2" id="KW-1185">Reference proteome</keyword>
<evidence type="ECO:0000313" key="1">
    <source>
        <dbReference type="EMBL" id="KAJ8874443.1"/>
    </source>
</evidence>
<comment type="caution">
    <text evidence="1">The sequence shown here is derived from an EMBL/GenBank/DDBJ whole genome shotgun (WGS) entry which is preliminary data.</text>
</comment>
<protein>
    <recommendedName>
        <fullName evidence="3">Copia protein</fullName>
    </recommendedName>
</protein>